<comment type="caution">
    <text evidence="2">The sequence shown here is derived from an EMBL/GenBank/DDBJ whole genome shotgun (WGS) entry which is preliminary data.</text>
</comment>
<keyword evidence="3" id="KW-1185">Reference proteome</keyword>
<dbReference type="OrthoDB" id="266164at2157"/>
<dbReference type="PANTHER" id="PTHR40265">
    <property type="entry name" value="BLL2707 PROTEIN"/>
    <property type="match status" value="1"/>
</dbReference>
<dbReference type="Gene3D" id="3.10.180.10">
    <property type="entry name" value="2,3-Dihydroxybiphenyl 1,2-Dioxygenase, domain 1"/>
    <property type="match status" value="1"/>
</dbReference>
<dbReference type="InterPro" id="IPR029068">
    <property type="entry name" value="Glyas_Bleomycin-R_OHBP_Dase"/>
</dbReference>
<evidence type="ECO:0000313" key="2">
    <source>
        <dbReference type="EMBL" id="GGL55454.1"/>
    </source>
</evidence>
<reference evidence="2" key="1">
    <citation type="journal article" date="2014" name="Int. J. Syst. Evol. Microbiol.">
        <title>Complete genome sequence of Corynebacterium casei LMG S-19264T (=DSM 44701T), isolated from a smear-ripened cheese.</title>
        <authorList>
            <consortium name="US DOE Joint Genome Institute (JGI-PGF)"/>
            <person name="Walter F."/>
            <person name="Albersmeier A."/>
            <person name="Kalinowski J."/>
            <person name="Ruckert C."/>
        </authorList>
    </citation>
    <scope>NUCLEOTIDE SEQUENCE</scope>
    <source>
        <strain evidence="2">JCM 19596</strain>
    </source>
</reference>
<dbReference type="Proteomes" id="UP000607197">
    <property type="component" value="Unassembled WGS sequence"/>
</dbReference>
<proteinExistence type="predicted"/>
<dbReference type="Pfam" id="PF13468">
    <property type="entry name" value="Glyoxalase_3"/>
    <property type="match status" value="1"/>
</dbReference>
<dbReference type="InterPro" id="IPR037523">
    <property type="entry name" value="VOC_core"/>
</dbReference>
<reference evidence="2" key="2">
    <citation type="submission" date="2020-09" db="EMBL/GenBank/DDBJ databases">
        <authorList>
            <person name="Sun Q."/>
            <person name="Ohkuma M."/>
        </authorList>
    </citation>
    <scope>NUCLEOTIDE SEQUENCE</scope>
    <source>
        <strain evidence="2">JCM 19596</strain>
    </source>
</reference>
<dbReference type="AlphaFoldDB" id="A0A830F292"/>
<evidence type="ECO:0000259" key="1">
    <source>
        <dbReference type="PROSITE" id="PS51819"/>
    </source>
</evidence>
<accession>A0A830F292</accession>
<dbReference type="PANTHER" id="PTHR40265:SF1">
    <property type="entry name" value="GLYOXALASE-LIKE DOMAIN-CONTAINING PROTEIN"/>
    <property type="match status" value="1"/>
</dbReference>
<gene>
    <name evidence="2" type="ORF">GCM10009039_11990</name>
</gene>
<dbReference type="RefSeq" id="WP_188976839.1">
    <property type="nucleotide sequence ID" value="NZ_BMPG01000001.1"/>
</dbReference>
<sequence>MPVIDHVPFAANDHDAAVKRFENAGLPTTYGGRHPEQGTEMSMVVLPDGSYLEIIAPAEDADDPGYWPDHLAADAGPCAWCVDSGSVHATCQRAITQDIEVHGPLRGTRDTPAGERAEWDMAYLGPRDDGLLPFTIADRTPREFRVPDSDLYGAPISGISHVVIAVPDLDAASRTLTRLYRFPEPRTGHDDYYGDLAVFPGENVVLAEPARGPLDDRVDAFGAVPATVLLGGDVDGARHSYSLGDATTILDSRVRYVDGFDRELAVVDR</sequence>
<evidence type="ECO:0000313" key="3">
    <source>
        <dbReference type="Proteomes" id="UP000607197"/>
    </source>
</evidence>
<feature type="domain" description="VOC" evidence="1">
    <location>
        <begin position="3"/>
        <end position="139"/>
    </location>
</feature>
<organism evidence="2 3">
    <name type="scientific">Halocalculus aciditolerans</name>
    <dbReference type="NCBI Taxonomy" id="1383812"/>
    <lineage>
        <taxon>Archaea</taxon>
        <taxon>Methanobacteriati</taxon>
        <taxon>Methanobacteriota</taxon>
        <taxon>Stenosarchaea group</taxon>
        <taxon>Halobacteria</taxon>
        <taxon>Halobacteriales</taxon>
        <taxon>Halobacteriaceae</taxon>
        <taxon>Halocalculus</taxon>
    </lineage>
</organism>
<dbReference type="SUPFAM" id="SSF54593">
    <property type="entry name" value="Glyoxalase/Bleomycin resistance protein/Dihydroxybiphenyl dioxygenase"/>
    <property type="match status" value="1"/>
</dbReference>
<dbReference type="PROSITE" id="PS51819">
    <property type="entry name" value="VOC"/>
    <property type="match status" value="1"/>
</dbReference>
<dbReference type="InterPro" id="IPR025870">
    <property type="entry name" value="Glyoxalase-like_dom"/>
</dbReference>
<protein>
    <recommendedName>
        <fullName evidence="1">VOC domain-containing protein</fullName>
    </recommendedName>
</protein>
<dbReference type="EMBL" id="BMPG01000001">
    <property type="protein sequence ID" value="GGL55454.1"/>
    <property type="molecule type" value="Genomic_DNA"/>
</dbReference>
<name>A0A830F292_9EURY</name>